<dbReference type="PANTHER" id="PTHR38106">
    <property type="entry name" value="RNA CHAPERONE PROQ"/>
    <property type="match status" value="1"/>
</dbReference>
<keyword evidence="3 4" id="KW-0143">Chaperone</keyword>
<accession>A0ABP9RWK1</accession>
<evidence type="ECO:0000313" key="8">
    <source>
        <dbReference type="Proteomes" id="UP001501600"/>
    </source>
</evidence>
<comment type="similarity">
    <text evidence="4">Belongs to the ProQ family.</text>
</comment>
<evidence type="ECO:0000256" key="5">
    <source>
        <dbReference type="SAM" id="MobiDB-lite"/>
    </source>
</evidence>
<dbReference type="Pfam" id="PF17516">
    <property type="entry name" value="ProQ_C"/>
    <property type="match status" value="1"/>
</dbReference>
<sequence length="226" mass="25322">MTTEQNNTPETQPENPEKLKDVKEVLAYLAEKFPSCFSLEGDAKPLKIGLFQDLAERLEGDEKVSKTQLRQAIRRYTNSWRYLRSAQPGAVRVDLDGNPCGELDAEHIEHAQKTLQESQERAKAQRQERQAKSPKGEKAPARRRPARAEHAGKVKAAKLKQKVEPKRNLPPMEKVSSDKLSANQGVMVMLGSAPAKGVIVDINRDDVMVRLESGLTVKVKVDHIRI</sequence>
<dbReference type="InterPro" id="IPR023529">
    <property type="entry name" value="ProQ"/>
</dbReference>
<feature type="region of interest" description="Disordered" evidence="5">
    <location>
        <begin position="113"/>
        <end position="155"/>
    </location>
</feature>
<dbReference type="EMBL" id="BAABLF010000005">
    <property type="protein sequence ID" value="GAA5187857.1"/>
    <property type="molecule type" value="Genomic_DNA"/>
</dbReference>
<name>A0ABP9RWK1_9GAMM</name>
<comment type="function">
    <text evidence="4">RNA chaperone with significant RNA binding, RNA strand exchange and RNA duplexing activities.</text>
</comment>
<dbReference type="RefSeq" id="WP_345315603.1">
    <property type="nucleotide sequence ID" value="NZ_BAABLF010000005.1"/>
</dbReference>
<reference evidence="8" key="1">
    <citation type="journal article" date="2019" name="Int. J. Syst. Evol. Microbiol.">
        <title>The Global Catalogue of Microorganisms (GCM) 10K type strain sequencing project: providing services to taxonomists for standard genome sequencing and annotation.</title>
        <authorList>
            <consortium name="The Broad Institute Genomics Platform"/>
            <consortium name="The Broad Institute Genome Sequencing Center for Infectious Disease"/>
            <person name="Wu L."/>
            <person name="Ma J."/>
        </authorList>
    </citation>
    <scope>NUCLEOTIDE SEQUENCE [LARGE SCALE GENOMIC DNA]</scope>
    <source>
        <strain evidence="8">JCM 18720</strain>
    </source>
</reference>
<evidence type="ECO:0000256" key="3">
    <source>
        <dbReference type="ARBA" id="ARBA00023186"/>
    </source>
</evidence>
<dbReference type="SUPFAM" id="SSF48657">
    <property type="entry name" value="FinO-like"/>
    <property type="match status" value="1"/>
</dbReference>
<keyword evidence="8" id="KW-1185">Reference proteome</keyword>
<proteinExistence type="inferred from homology"/>
<comment type="subcellular location">
    <subcellularLocation>
        <location evidence="4">Cytoplasm</location>
    </subcellularLocation>
</comment>
<evidence type="ECO:0000259" key="6">
    <source>
        <dbReference type="SMART" id="SM00945"/>
    </source>
</evidence>
<feature type="domain" description="ProQ/FinO" evidence="6">
    <location>
        <begin position="17"/>
        <end position="131"/>
    </location>
</feature>
<dbReference type="Gene3D" id="1.10.1710.10">
    <property type="entry name" value="ProQ/FinO domain"/>
    <property type="match status" value="1"/>
</dbReference>
<protein>
    <recommendedName>
        <fullName evidence="4">RNA chaperone ProQ</fullName>
    </recommendedName>
</protein>
<feature type="compositionally biased region" description="Basic and acidic residues" evidence="5">
    <location>
        <begin position="113"/>
        <end position="152"/>
    </location>
</feature>
<keyword evidence="2 4" id="KW-0694">RNA-binding</keyword>
<evidence type="ECO:0000256" key="4">
    <source>
        <dbReference type="HAMAP-Rule" id="MF_00749"/>
    </source>
</evidence>
<comment type="caution">
    <text evidence="7">The sequence shown here is derived from an EMBL/GenBank/DDBJ whole genome shotgun (WGS) entry which is preliminary data.</text>
</comment>
<dbReference type="InterPro" id="IPR016103">
    <property type="entry name" value="ProQ/FinO"/>
</dbReference>
<dbReference type="InterPro" id="IPR036442">
    <property type="entry name" value="ProQ/FinO_sf"/>
</dbReference>
<keyword evidence="1 4" id="KW-0963">Cytoplasm</keyword>
<evidence type="ECO:0000313" key="7">
    <source>
        <dbReference type="EMBL" id="GAA5187857.1"/>
    </source>
</evidence>
<dbReference type="Proteomes" id="UP001501600">
    <property type="component" value="Unassembled WGS sequence"/>
</dbReference>
<evidence type="ECO:0000256" key="1">
    <source>
        <dbReference type="ARBA" id="ARBA00022490"/>
    </source>
</evidence>
<dbReference type="NCBIfam" id="NF003434">
    <property type="entry name" value="PRK04950.1"/>
    <property type="match status" value="1"/>
</dbReference>
<gene>
    <name evidence="4 7" type="primary">proQ</name>
    <name evidence="7" type="ORF">GCM10025772_06450</name>
</gene>
<dbReference type="InterPro" id="IPR035236">
    <property type="entry name" value="ProQ_C"/>
</dbReference>
<dbReference type="SMART" id="SM00945">
    <property type="entry name" value="ProQ"/>
    <property type="match status" value="1"/>
</dbReference>
<dbReference type="HAMAP" id="MF_00749">
    <property type="entry name" value="ProQ"/>
    <property type="match status" value="1"/>
</dbReference>
<dbReference type="Pfam" id="PF04352">
    <property type="entry name" value="ProQ"/>
    <property type="match status" value="1"/>
</dbReference>
<organism evidence="7 8">
    <name type="scientific">Ferrimonas gelatinilytica</name>
    <dbReference type="NCBI Taxonomy" id="1255257"/>
    <lineage>
        <taxon>Bacteria</taxon>
        <taxon>Pseudomonadati</taxon>
        <taxon>Pseudomonadota</taxon>
        <taxon>Gammaproteobacteria</taxon>
        <taxon>Alteromonadales</taxon>
        <taxon>Ferrimonadaceae</taxon>
        <taxon>Ferrimonas</taxon>
    </lineage>
</organism>
<dbReference type="PANTHER" id="PTHR38106:SF1">
    <property type="entry name" value="RNA CHAPERONE PROQ"/>
    <property type="match status" value="1"/>
</dbReference>
<evidence type="ECO:0000256" key="2">
    <source>
        <dbReference type="ARBA" id="ARBA00022884"/>
    </source>
</evidence>